<organism evidence="3">
    <name type="scientific">viral metagenome</name>
    <dbReference type="NCBI Taxonomy" id="1070528"/>
    <lineage>
        <taxon>unclassified sequences</taxon>
        <taxon>metagenomes</taxon>
        <taxon>organismal metagenomes</taxon>
    </lineage>
</organism>
<name>A0A6C0AKN6_9ZZZZ</name>
<keyword evidence="2" id="KW-1133">Transmembrane helix</keyword>
<evidence type="ECO:0000313" key="3">
    <source>
        <dbReference type="EMBL" id="QHS79885.1"/>
    </source>
</evidence>
<keyword evidence="2" id="KW-0472">Membrane</keyword>
<reference evidence="3" key="1">
    <citation type="journal article" date="2020" name="Nature">
        <title>Giant virus diversity and host interactions through global metagenomics.</title>
        <authorList>
            <person name="Schulz F."/>
            <person name="Roux S."/>
            <person name="Paez-Espino D."/>
            <person name="Jungbluth S."/>
            <person name="Walsh D.A."/>
            <person name="Denef V.J."/>
            <person name="McMahon K.D."/>
            <person name="Konstantinidis K.T."/>
            <person name="Eloe-Fadrosh E.A."/>
            <person name="Kyrpides N.C."/>
            <person name="Woyke T."/>
        </authorList>
    </citation>
    <scope>NUCLEOTIDE SEQUENCE</scope>
    <source>
        <strain evidence="3">GVMAG-S-1035375-24</strain>
    </source>
</reference>
<evidence type="ECO:0000256" key="1">
    <source>
        <dbReference type="SAM" id="MobiDB-lite"/>
    </source>
</evidence>
<keyword evidence="2" id="KW-0812">Transmembrane</keyword>
<dbReference type="AlphaFoldDB" id="A0A6C0AKN6"/>
<evidence type="ECO:0000256" key="2">
    <source>
        <dbReference type="SAM" id="Phobius"/>
    </source>
</evidence>
<accession>A0A6C0AKN6</accession>
<protein>
    <submittedName>
        <fullName evidence="3">Uncharacterized protein</fullName>
    </submittedName>
</protein>
<sequence>MGNQQFKCPSETVHGAAPMSCVMACPPTYDLKMKDGAQQCVNKVDQDASVHLIAQSAVLRPINDSSMFSIQDLKTTDQDAYARYTAEQSRFNDELEAADSRVSRQAQVDAAARDVLASGGTDEAKNAAYRALATDPNAMDVLYDNQIKKDVSRFVSEYQFLNTQTLQQQQTLDIVNSVKDNIGTVKDDMAFSVSTFQDQIKTIQNQININRKTQTQALDYGKWIGVALNVFIVLGLLFLIFSVGRRAFRGSVSSTPGTGAPPPSLPPSASSFFDAFARHLATSKPPA</sequence>
<dbReference type="EMBL" id="MN740664">
    <property type="protein sequence ID" value="QHS79885.1"/>
    <property type="molecule type" value="Genomic_DNA"/>
</dbReference>
<feature type="transmembrane region" description="Helical" evidence="2">
    <location>
        <begin position="220"/>
        <end position="241"/>
    </location>
</feature>
<feature type="region of interest" description="Disordered" evidence="1">
    <location>
        <begin position="252"/>
        <end position="271"/>
    </location>
</feature>
<proteinExistence type="predicted"/>